<dbReference type="PANTHER" id="PTHR10067">
    <property type="entry name" value="PHOSPHATIDYLSERINE DECARBOXYLASE"/>
    <property type="match status" value="1"/>
</dbReference>
<comment type="caution">
    <text evidence="14">The sequence shown here is derived from an EMBL/GenBank/DDBJ whole genome shotgun (WGS) entry which is preliminary data.</text>
</comment>
<comment type="subcellular location">
    <subcellularLocation>
        <location evidence="11">Golgi apparatus membrane</location>
        <topology evidence="11">Peripheral membrane protein</topology>
        <orientation evidence="11">Cytoplasmic side</orientation>
    </subcellularLocation>
    <subcellularLocation>
        <location evidence="11">Endosome membrane</location>
        <topology evidence="11">Peripheral membrane protein</topology>
        <orientation evidence="11">Cytoplasmic side</orientation>
    </subcellularLocation>
</comment>
<dbReference type="EC" id="4.1.1.65" evidence="11"/>
<keyword evidence="11" id="KW-0333">Golgi apparatus</keyword>
<keyword evidence="10 11" id="KW-0670">Pyruvate</keyword>
<evidence type="ECO:0000256" key="10">
    <source>
        <dbReference type="ARBA" id="ARBA00023317"/>
    </source>
</evidence>
<dbReference type="PROSITE" id="PS50004">
    <property type="entry name" value="C2"/>
    <property type="match status" value="1"/>
</dbReference>
<feature type="domain" description="C2" evidence="13">
    <location>
        <begin position="413"/>
        <end position="542"/>
    </location>
</feature>
<dbReference type="Gene3D" id="2.60.40.150">
    <property type="entry name" value="C2 domain"/>
    <property type="match status" value="1"/>
</dbReference>
<dbReference type="InterPro" id="IPR000008">
    <property type="entry name" value="C2_dom"/>
</dbReference>
<keyword evidence="9 11" id="KW-1208">Phospholipid metabolism</keyword>
<comment type="PTM">
    <text evidence="11">Is synthesized initially as an inactive proenzyme. Formation of the active enzyme involves a self-maturation process in which the active site pyruvoyl group is generated from an internal serine residue via an autocatalytic post-translational modification. Two non-identical subunits are generated from the proenzyme in this reaction, and the pyruvate is formed at the N-terminus of the alpha chain, which is derived from the carboxyl end of the proenzyme. The autoendoproteolytic cleavage occurs by a canonical serine protease mechanism, in which the side chain hydroxyl group of the serine supplies its oxygen atom to form the C-terminus of the beta chain, while the remainder of the serine residue undergoes an oxidative deamination to produce ammonia and the pyruvoyl prosthetic group on the alpha chain. During this reaction, the Ser that is part of the protease active site of the proenzyme becomes the pyruvoyl prosthetic group, which constitutes an essential element of the active site of the mature decarboxylase.</text>
</comment>
<proteinExistence type="inferred from homology"/>
<dbReference type="GO" id="GO:0004609">
    <property type="term" value="F:phosphatidylserine decarboxylase activity"/>
    <property type="evidence" value="ECO:0007669"/>
    <property type="project" value="UniProtKB-UniRule"/>
</dbReference>
<feature type="site" description="Cleavage (non-hydrolytic); by autocatalysis" evidence="11">
    <location>
        <begin position="983"/>
        <end position="984"/>
    </location>
</feature>
<feature type="region of interest" description="Disordered" evidence="12">
    <location>
        <begin position="1079"/>
        <end position="1110"/>
    </location>
</feature>
<dbReference type="EMBL" id="BDGX01000045">
    <property type="protein sequence ID" value="GAV54751.1"/>
    <property type="molecule type" value="Genomic_DNA"/>
</dbReference>
<comment type="cofactor">
    <cofactor evidence="11">
        <name>pyruvate</name>
        <dbReference type="ChEBI" id="CHEBI:15361"/>
    </cofactor>
    <text evidence="11">Binds 1 pyruvoyl group covalently per subunit.</text>
</comment>
<comment type="pathway">
    <text evidence="1">Lipid metabolism.</text>
</comment>
<comment type="domain">
    <text evidence="11">The C2 domains have an essential, but non-catalytic function. They may facilitate interaction with PstB2 and are required for lipid transport function.</text>
</comment>
<dbReference type="GO" id="GO:0016540">
    <property type="term" value="P:protein autoprocessing"/>
    <property type="evidence" value="ECO:0007669"/>
    <property type="project" value="UniProtKB-UniRule"/>
</dbReference>
<dbReference type="AlphaFoldDB" id="A0A1Q3AGF4"/>
<dbReference type="Proteomes" id="UP000187013">
    <property type="component" value="Unassembled WGS sequence"/>
</dbReference>
<name>A0A1Q3AGF4_ZYGRO</name>
<dbReference type="Pfam" id="PF00168">
    <property type="entry name" value="C2"/>
    <property type="match status" value="1"/>
</dbReference>
<evidence type="ECO:0000256" key="1">
    <source>
        <dbReference type="ARBA" id="ARBA00005189"/>
    </source>
</evidence>
<dbReference type="HAMAP" id="MF_00663">
    <property type="entry name" value="PS_decarb_PSD_B_type2"/>
    <property type="match status" value="1"/>
</dbReference>
<comment type="similarity">
    <text evidence="11">Belongs to the phosphatidylserine decarboxylase family. PSD-B subfamily. Eukaryotic type II sub-subfamily.</text>
</comment>
<dbReference type="GO" id="GO:0006646">
    <property type="term" value="P:phosphatidylethanolamine biosynthetic process"/>
    <property type="evidence" value="ECO:0007669"/>
    <property type="project" value="UniProtKB-UniRule"/>
</dbReference>
<dbReference type="NCBIfam" id="TIGR00163">
    <property type="entry name" value="PS_decarb"/>
    <property type="match status" value="1"/>
</dbReference>
<feature type="active site" description="Charge relay system; for autoendoproteolytic cleavage activity" evidence="11">
    <location>
        <position position="840"/>
    </location>
</feature>
<feature type="region of interest" description="Disordered" evidence="12">
    <location>
        <begin position="336"/>
        <end position="372"/>
    </location>
</feature>
<evidence type="ECO:0000256" key="4">
    <source>
        <dbReference type="ARBA" id="ARBA00023098"/>
    </source>
</evidence>
<evidence type="ECO:0000256" key="5">
    <source>
        <dbReference type="ARBA" id="ARBA00023136"/>
    </source>
</evidence>
<keyword evidence="7 11" id="KW-0594">Phospholipid biosynthesis</keyword>
<evidence type="ECO:0000256" key="12">
    <source>
        <dbReference type="SAM" id="MobiDB-lite"/>
    </source>
</evidence>
<feature type="compositionally biased region" description="Low complexity" evidence="12">
    <location>
        <begin position="1100"/>
        <end position="1110"/>
    </location>
</feature>
<evidence type="ECO:0000256" key="7">
    <source>
        <dbReference type="ARBA" id="ARBA00023209"/>
    </source>
</evidence>
<feature type="chain" id="PRO_5023321760" description="Phosphatidylserine decarboxylase 2 beta chain" evidence="11">
    <location>
        <begin position="1"/>
        <end position="983"/>
    </location>
</feature>
<dbReference type="InterPro" id="IPR003817">
    <property type="entry name" value="PS_Dcarbxylase"/>
</dbReference>
<protein>
    <recommendedName>
        <fullName evidence="11">Phosphatidylserine decarboxylase proenzyme 2</fullName>
        <ecNumber evidence="11">4.1.1.65</ecNumber>
    </recommendedName>
    <component>
        <recommendedName>
            <fullName evidence="11">Phosphatidylserine decarboxylase 2 beta chain</fullName>
        </recommendedName>
    </component>
    <component>
        <recommendedName>
            <fullName evidence="11">Phosphatidylserine decarboxylase 2 alpha chain</fullName>
        </recommendedName>
    </component>
</protein>
<evidence type="ECO:0000256" key="3">
    <source>
        <dbReference type="ARBA" id="ARBA00022793"/>
    </source>
</evidence>
<keyword evidence="11" id="KW-0967">Endosome</keyword>
<comment type="subunit">
    <text evidence="11">Heterodimer of a large membrane-associated beta subunit and a small pyruvoyl-containing alpha subunit. Interacts with pstB2. This interaction may be a means to structurally tether the donor membrane (ER) harboring PstB2 to acceptor membranes (Golgi/endosomes) harboring PSD2 during PtdSer transport to the site of PtdEtn synthesis.</text>
</comment>
<evidence type="ECO:0000259" key="13">
    <source>
        <dbReference type="PROSITE" id="PS50004"/>
    </source>
</evidence>
<comment type="pathway">
    <text evidence="11">Phospholipid metabolism; phosphatidylethanolamine biosynthesis; phosphatidylethanolamine from CDP-diacylglycerol: step 2/2.</text>
</comment>
<feature type="region of interest" description="Disordered" evidence="12">
    <location>
        <begin position="114"/>
        <end position="142"/>
    </location>
</feature>
<feature type="active site" description="Charge relay system; for autoendoproteolytic cleavage activity" evidence="11">
    <location>
        <position position="897"/>
    </location>
</feature>
<dbReference type="Pfam" id="PF02666">
    <property type="entry name" value="PS_Dcarbxylase"/>
    <property type="match status" value="1"/>
</dbReference>
<dbReference type="CDD" id="cd04039">
    <property type="entry name" value="C2_PSD"/>
    <property type="match status" value="1"/>
</dbReference>
<keyword evidence="3 11" id="KW-0210">Decarboxylase</keyword>
<dbReference type="PANTHER" id="PTHR10067:SF17">
    <property type="entry name" value="PHOSPHATIDYLSERINE DECARBOXYLASE PROENZYME 2"/>
    <property type="match status" value="1"/>
</dbReference>
<gene>
    <name evidence="11" type="primary">PSD2</name>
    <name evidence="14" type="ORF">ZYGR_0AS00730</name>
</gene>
<accession>A0A1Q3AGF4</accession>
<dbReference type="InterPro" id="IPR033177">
    <property type="entry name" value="PSD-B"/>
</dbReference>
<keyword evidence="5 11" id="KW-0472">Membrane</keyword>
<feature type="modified residue" description="Pyruvic acid (Ser); by autocatalysis" evidence="11">
    <location>
        <position position="984"/>
    </location>
</feature>
<dbReference type="UniPathway" id="UPA00558">
    <property type="reaction ID" value="UER00616"/>
</dbReference>
<feature type="chain" id="PRO_5023321759" description="Phosphatidylserine decarboxylase 2 alpha chain" evidence="11">
    <location>
        <begin position="984"/>
        <end position="1110"/>
    </location>
</feature>
<dbReference type="GO" id="GO:0005795">
    <property type="term" value="C:Golgi stack"/>
    <property type="evidence" value="ECO:0007669"/>
    <property type="project" value="UniProtKB-UniRule"/>
</dbReference>
<keyword evidence="2 11" id="KW-0444">Lipid biosynthesis</keyword>
<dbReference type="OrthoDB" id="67700at2759"/>
<feature type="active site" description="Charge relay system; for autoendoproteolytic cleavage activity" evidence="11">
    <location>
        <position position="984"/>
    </location>
</feature>
<dbReference type="GO" id="GO:0000139">
    <property type="term" value="C:Golgi membrane"/>
    <property type="evidence" value="ECO:0007669"/>
    <property type="project" value="UniProtKB-SubCell"/>
</dbReference>
<evidence type="ECO:0000256" key="8">
    <source>
        <dbReference type="ARBA" id="ARBA00023239"/>
    </source>
</evidence>
<evidence type="ECO:0000256" key="11">
    <source>
        <dbReference type="HAMAP-Rule" id="MF_03209"/>
    </source>
</evidence>
<evidence type="ECO:0000256" key="2">
    <source>
        <dbReference type="ARBA" id="ARBA00022516"/>
    </source>
</evidence>
<keyword evidence="8 11" id="KW-0456">Lyase</keyword>
<evidence type="ECO:0000256" key="9">
    <source>
        <dbReference type="ARBA" id="ARBA00023264"/>
    </source>
</evidence>
<feature type="active site" description="Schiff-base intermediate with substrate; via pyruvic acid; for decarboxylase activity" evidence="11">
    <location>
        <position position="984"/>
    </location>
</feature>
<comment type="function">
    <text evidence="11">Catalyzes the formation of phosphatidylethanolamine (PtdEtn) from phosphatidylserine (PtdSer). Plays a central role in phospholipid metabolism and in the interorganelle trafficking of phosphatidylserine.</text>
</comment>
<evidence type="ECO:0000313" key="14">
    <source>
        <dbReference type="EMBL" id="GAV54751.1"/>
    </source>
</evidence>
<keyword evidence="4 11" id="KW-0443">Lipid metabolism</keyword>
<evidence type="ECO:0000256" key="6">
    <source>
        <dbReference type="ARBA" id="ARBA00023145"/>
    </source>
</evidence>
<reference evidence="14 15" key="1">
    <citation type="submission" date="2016-08" db="EMBL/GenBank/DDBJ databases">
        <title>Draft genome sequence of allopolyploid Zygosaccharomyces rouxii.</title>
        <authorList>
            <person name="Watanabe J."/>
            <person name="Uehara K."/>
            <person name="Mogi Y."/>
            <person name="Tsukioka Y."/>
        </authorList>
    </citation>
    <scope>NUCLEOTIDE SEQUENCE [LARGE SCALE GENOMIC DNA]</scope>
    <source>
        <strain evidence="14 15">NBRC 110957</strain>
    </source>
</reference>
<dbReference type="SUPFAM" id="SSF49562">
    <property type="entry name" value="C2 domain (Calcium/lipid-binding domain, CaLB)"/>
    <property type="match status" value="1"/>
</dbReference>
<dbReference type="InterPro" id="IPR035892">
    <property type="entry name" value="C2_domain_sf"/>
</dbReference>
<sequence>MVFIKGRKKKLYTKPRLALKVNVIQVKDVDLFRDFECHPVCLVTTDTFNSMRTGKLRYRGTKWDQELKIKLPRKPTSEWVRIIIYDELPSDRALTQDVGGGDYSSGEVVKGEGQMNGVYGGSGSSADVGSSQEYVTSSGNDVKPPRQRKYLYVGEAKLSILDLFKNYNESTSTEFVIPPTWYKVYDKRRHTSGKIDESCGQVELGFHLVTLQKQDNLGQAYNQWKNSLSADLRYQKTLRKSNIAIGGTSNKQANGSAFELEKSPATKYVDDEDDGYDSYVDYSDEDAAADLESDYELLAAFQSHDSDDVAFGGDNVGLSSMVSALDEYEVVRPGEDSALPSMSTLGLGGGASGENGETKDTTPFDVLEDDPEEVSDTVDEYSEDEDDNTADITVKRSKNRLTNLRRKRNYNRKFQKIYLSNWANYKLSKKQHAAGIVFMEIQSIKDLPCSKTKVSRRKFDMDPFVIAVFGRRVFKTSWRKHTLNPVFNECAAFEVFPDETHFGFYFNVMDKDAFSFNDKVAHCHISWSEMMNSQRDTDADWKKLELPLQTLKANVNDKSPRLLVKMKFVPYASLKKFFWKNAVNMGTGLEKFDIVQLSFYLDKIGSFTTEEVCDFFTHFQRSPWSGECITKDELIEYLQKWNQSSGFKNVWKCPCCAKSCKPTRNTMKSKLVVENDLITHFAVCSYERKYKLLKPSYVSSDFASKRWYSKILIKLTYGKYALGSNNANILVQDRETGIILEEKISAHVKLGMRIIYNGKGKQSKNFRQLLKTLSIRQGKKFDDPSSVKQIESFIRYHSLNMSECEDANYKTFNEFFYRKLKPGTRIPEGDTSKILVSSADSRCTVFSSVHQSKEIWIKGSNFTLPRLAGGYAPEKFSDRACSIAVFRLAPQDYHRFHSPCNGTIGKPIYINGEYYTVNPMAVRSSLDVFCENIRVVIPIESPEFGTLLCIPVGAMMVGSIVLTCKEGDTIARGQELGYFKFGGSTVIVVVQSDKILFDPDLSKNSVDGIETLVKVGMSVGHTPDISEYKRERVKLENPEQIENVKRKISIKHENADILGRLSWQYRALEKFVTKQYGEPEIVSERPDSNHPNEGFVVENSSSSTFPSSSG</sequence>
<evidence type="ECO:0000313" key="15">
    <source>
        <dbReference type="Proteomes" id="UP000187013"/>
    </source>
</evidence>
<dbReference type="InterPro" id="IPR033179">
    <property type="entry name" value="PSD_type2_pro"/>
</dbReference>
<dbReference type="SMART" id="SM00239">
    <property type="entry name" value="C2"/>
    <property type="match status" value="2"/>
</dbReference>
<comment type="catalytic activity">
    <reaction evidence="11">
        <text>a 1,2-diacyl-sn-glycero-3-phospho-L-serine + H(+) = a 1,2-diacyl-sn-glycero-3-phosphoethanolamine + CO2</text>
        <dbReference type="Rhea" id="RHEA:20828"/>
        <dbReference type="ChEBI" id="CHEBI:15378"/>
        <dbReference type="ChEBI" id="CHEBI:16526"/>
        <dbReference type="ChEBI" id="CHEBI:57262"/>
        <dbReference type="ChEBI" id="CHEBI:64612"/>
        <dbReference type="EC" id="4.1.1.65"/>
    </reaction>
</comment>
<dbReference type="GO" id="GO:0010008">
    <property type="term" value="C:endosome membrane"/>
    <property type="evidence" value="ECO:0007669"/>
    <property type="project" value="UniProtKB-SubCell"/>
</dbReference>
<keyword evidence="6 11" id="KW-0865">Zymogen</keyword>
<organism evidence="14 15">
    <name type="scientific">Zygosaccharomyces rouxii</name>
    <dbReference type="NCBI Taxonomy" id="4956"/>
    <lineage>
        <taxon>Eukaryota</taxon>
        <taxon>Fungi</taxon>
        <taxon>Dikarya</taxon>
        <taxon>Ascomycota</taxon>
        <taxon>Saccharomycotina</taxon>
        <taxon>Saccharomycetes</taxon>
        <taxon>Saccharomycetales</taxon>
        <taxon>Saccharomycetaceae</taxon>
        <taxon>Zygosaccharomyces</taxon>
    </lineage>
</organism>